<protein>
    <submittedName>
        <fullName evidence="1">Uncharacterized protein</fullName>
    </submittedName>
</protein>
<accession>A0ACC1NS03</accession>
<dbReference type="EMBL" id="JANJQO010000115">
    <property type="protein sequence ID" value="KAJ2981709.1"/>
    <property type="molecule type" value="Genomic_DNA"/>
</dbReference>
<sequence length="403" mass="44460">MAPPAKALKDALIQGTCDVFKLDPDTTSVNKVRRHVEEQLGLDEGFFAGDSWKQSSKEIIKEYVGKLLDGWTPDARIGNTTASKAANKKNAKVVDSDQDGGDVQMRDSSSPKRKRRRMTTDDTNVEDGEKYGEKSKIAENTESKSPEPNGDEEEEYSDVIDEPATSKRKKTRKEPGQKTSKAPKFAKMATKKSGSAAEPTDPQEAEIKKLQSQLTKCGVRKLWHHELKDCHDARSKIRHLKKMLADIGMEGRFSEAKAREIKETRELLADAEAAQEMDRLWGKDSGRSSRNKSRGIQIVENDDSDAENGKDNHSDEGDDDYDEKGAQNVKGKSTTTNDDDEDSAQALYTIRAPYVSPFFSTVMAFHSGTFAAFVQRPGSQQNADLAPRATTPSAGATLVKSPV</sequence>
<name>A0ACC1NS03_9HYPO</name>
<keyword evidence="2" id="KW-1185">Reference proteome</keyword>
<gene>
    <name evidence="1" type="ORF">NQ176_g1863</name>
</gene>
<evidence type="ECO:0000313" key="1">
    <source>
        <dbReference type="EMBL" id="KAJ2981709.1"/>
    </source>
</evidence>
<reference evidence="1" key="1">
    <citation type="submission" date="2022-08" db="EMBL/GenBank/DDBJ databases">
        <title>Genome Sequence of Lecanicillium fungicola.</title>
        <authorList>
            <person name="Buettner E."/>
        </authorList>
    </citation>
    <scope>NUCLEOTIDE SEQUENCE</scope>
    <source>
        <strain evidence="1">Babe33</strain>
    </source>
</reference>
<dbReference type="Proteomes" id="UP001143910">
    <property type="component" value="Unassembled WGS sequence"/>
</dbReference>
<comment type="caution">
    <text evidence="1">The sequence shown here is derived from an EMBL/GenBank/DDBJ whole genome shotgun (WGS) entry which is preliminary data.</text>
</comment>
<evidence type="ECO:0000313" key="2">
    <source>
        <dbReference type="Proteomes" id="UP001143910"/>
    </source>
</evidence>
<organism evidence="1 2">
    <name type="scientific">Zarea fungicola</name>
    <dbReference type="NCBI Taxonomy" id="93591"/>
    <lineage>
        <taxon>Eukaryota</taxon>
        <taxon>Fungi</taxon>
        <taxon>Dikarya</taxon>
        <taxon>Ascomycota</taxon>
        <taxon>Pezizomycotina</taxon>
        <taxon>Sordariomycetes</taxon>
        <taxon>Hypocreomycetidae</taxon>
        <taxon>Hypocreales</taxon>
        <taxon>Cordycipitaceae</taxon>
        <taxon>Zarea</taxon>
    </lineage>
</organism>
<proteinExistence type="predicted"/>